<dbReference type="EMBL" id="MFUX01000001">
    <property type="protein sequence ID" value="OGI95139.1"/>
    <property type="molecule type" value="Genomic_DNA"/>
</dbReference>
<dbReference type="STRING" id="1801773.A3A03_01810"/>
<name>A0A1F6XLU0_9BACT</name>
<reference evidence="1 2" key="1">
    <citation type="journal article" date="2016" name="Nat. Commun.">
        <title>Thousands of microbial genomes shed light on interconnected biogeochemical processes in an aquifer system.</title>
        <authorList>
            <person name="Anantharaman K."/>
            <person name="Brown C.T."/>
            <person name="Hug L.A."/>
            <person name="Sharon I."/>
            <person name="Castelle C.J."/>
            <person name="Probst A.J."/>
            <person name="Thomas B.C."/>
            <person name="Singh A."/>
            <person name="Wilkins M.J."/>
            <person name="Karaoz U."/>
            <person name="Brodie E.L."/>
            <person name="Williams K.H."/>
            <person name="Hubbard S.S."/>
            <person name="Banfield J.F."/>
        </authorList>
    </citation>
    <scope>NUCLEOTIDE SEQUENCE [LARGE SCALE GENOMIC DNA]</scope>
</reference>
<evidence type="ECO:0000313" key="2">
    <source>
        <dbReference type="Proteomes" id="UP000176629"/>
    </source>
</evidence>
<proteinExistence type="predicted"/>
<dbReference type="NCBIfam" id="NF041539">
    <property type="entry name" value="choice_anch_R"/>
    <property type="match status" value="1"/>
</dbReference>
<gene>
    <name evidence="1" type="ORF">A3A03_01810</name>
</gene>
<dbReference type="AlphaFoldDB" id="A0A1F6XLU0"/>
<organism evidence="1 2">
    <name type="scientific">Candidatus Nomurabacteria bacterium RIFCSPLOWO2_01_FULL_40_18</name>
    <dbReference type="NCBI Taxonomy" id="1801773"/>
    <lineage>
        <taxon>Bacteria</taxon>
        <taxon>Candidatus Nomuraibacteriota</taxon>
    </lineage>
</organism>
<accession>A0A1F6XLU0</accession>
<dbReference type="Proteomes" id="UP000176629">
    <property type="component" value="Unassembled WGS sequence"/>
</dbReference>
<sequence length="590" mass="61384">MKKDFKKVKRNRGAAMLISVIFFLFISLAIISGLVGPTVREFKNANVNLNSKKSYFLAESGGEDALYRILNNIEISESETITLDSNSVTTDIASIGNNQKQIVSLGDVGNLERQNSLLLKTGSGAVFKYGTQAGQGGMTIGNNAGLNGSLYSNGSILGSNHAFITGDAYVANSPALAADQINDTPTPPPYGMVFGTANATQDIAQSFQLTTSGLANKVQFYIKKNGNPGNVTVRITTNNGSAPSTTTITTGTLSATLVTGSYGWVNVTFASSPFLAAGTTYWVVIDNNTSLSNYYTLAGNTGAYANGQAKIGAYSGTWNNTTPAGLDGYFKFYLGGFTSQIDNMEIGTSGVGEAHANLVKNSTITGSLYCQTGTNNNKACNTSQADPVPIDFPISDANIADWKTDAENGGVTNGDVTVSAPTTLGPRKIIGDLTINNTLTMANTIWVTGNISTSNNITLKLDPSFGATTGIIIADGFIDMANGVDVLDSGTPGSYILLLSTAPCDGGTSGNPCAGNVDAITIRNNSDILIANAQQGTVSFGNNATVKEVTGNKIKVANNATITYGSGVFSVDFTSGPGGGWDILGWKETQ</sequence>
<protein>
    <submittedName>
        <fullName evidence="1">Uncharacterized protein</fullName>
    </submittedName>
</protein>
<evidence type="ECO:0000313" key="1">
    <source>
        <dbReference type="EMBL" id="OGI95139.1"/>
    </source>
</evidence>
<comment type="caution">
    <text evidence="1">The sequence shown here is derived from an EMBL/GenBank/DDBJ whole genome shotgun (WGS) entry which is preliminary data.</text>
</comment>